<keyword evidence="3" id="KW-1185">Reference proteome</keyword>
<comment type="caution">
    <text evidence="2">The sequence shown here is derived from an EMBL/GenBank/DDBJ whole genome shotgun (WGS) entry which is preliminary data.</text>
</comment>
<keyword evidence="1" id="KW-1133">Transmembrane helix</keyword>
<name>A0ABS0Y1N9_9HYPH</name>
<keyword evidence="1" id="KW-0812">Transmembrane</keyword>
<reference evidence="3" key="1">
    <citation type="submission" date="2020-12" db="EMBL/GenBank/DDBJ databases">
        <title>Hymenobacter sp.</title>
        <authorList>
            <person name="Kim M.K."/>
        </authorList>
    </citation>
    <scope>NUCLEOTIDE SEQUENCE [LARGE SCALE GENOMIC DNA]</scope>
    <source>
        <strain evidence="3">BT325</strain>
    </source>
</reference>
<keyword evidence="1" id="KW-0472">Membrane</keyword>
<organism evidence="2 3">
    <name type="scientific">Microvirga splendida</name>
    <dbReference type="NCBI Taxonomy" id="2795727"/>
    <lineage>
        <taxon>Bacteria</taxon>
        <taxon>Pseudomonadati</taxon>
        <taxon>Pseudomonadota</taxon>
        <taxon>Alphaproteobacteria</taxon>
        <taxon>Hyphomicrobiales</taxon>
        <taxon>Methylobacteriaceae</taxon>
        <taxon>Microvirga</taxon>
    </lineage>
</organism>
<dbReference type="RefSeq" id="WP_199049438.1">
    <property type="nucleotide sequence ID" value="NZ_JAELXT010000011.1"/>
</dbReference>
<accession>A0ABS0Y1N9</accession>
<evidence type="ECO:0000256" key="1">
    <source>
        <dbReference type="SAM" id="Phobius"/>
    </source>
</evidence>
<evidence type="ECO:0000313" key="3">
    <source>
        <dbReference type="Proteomes" id="UP000620670"/>
    </source>
</evidence>
<proteinExistence type="predicted"/>
<evidence type="ECO:0000313" key="2">
    <source>
        <dbReference type="EMBL" id="MBJ6126184.1"/>
    </source>
</evidence>
<gene>
    <name evidence="2" type="ORF">JAO75_12305</name>
</gene>
<protein>
    <submittedName>
        <fullName evidence="2">Uncharacterized protein</fullName>
    </submittedName>
</protein>
<sequence>MFDTKNVLASRTVWSNLIGFAALVLGLFGFDGSALASGAVEEALFQLVAAGSFIASTAFRIVATKQILNKEDF</sequence>
<dbReference type="EMBL" id="JAELXT010000011">
    <property type="protein sequence ID" value="MBJ6126184.1"/>
    <property type="molecule type" value="Genomic_DNA"/>
</dbReference>
<dbReference type="Proteomes" id="UP000620670">
    <property type="component" value="Unassembled WGS sequence"/>
</dbReference>
<feature type="transmembrane region" description="Helical" evidence="1">
    <location>
        <begin position="46"/>
        <end position="63"/>
    </location>
</feature>